<evidence type="ECO:0000313" key="9">
    <source>
        <dbReference type="Proteomes" id="UP000604737"/>
    </source>
</evidence>
<comment type="function">
    <text evidence="5 6">Structural component of flagellum, the bacterial motility apparatus. Part of the rod structure of flagellar basal body.</text>
</comment>
<comment type="similarity">
    <text evidence="2 6">Belongs to the flagella basal body rod proteins family.</text>
</comment>
<proteinExistence type="inferred from homology"/>
<dbReference type="InterPro" id="IPR001444">
    <property type="entry name" value="Flag_bb_rod_N"/>
</dbReference>
<evidence type="ECO:0000256" key="2">
    <source>
        <dbReference type="ARBA" id="ARBA00009677"/>
    </source>
</evidence>
<keyword evidence="4 6" id="KW-0975">Bacterial flagellum</keyword>
<comment type="subunit">
    <text evidence="6">The basal body constitutes a major portion of the flagellar organelle and consists of a number of rings mounted on a central rod.</text>
</comment>
<dbReference type="InterPro" id="IPR006300">
    <property type="entry name" value="FlgB"/>
</dbReference>
<dbReference type="RefSeq" id="WP_189458598.1">
    <property type="nucleotide sequence ID" value="NZ_BMYO01000001.1"/>
</dbReference>
<protein>
    <recommendedName>
        <fullName evidence="3 6">Flagellar basal body rod protein FlgB</fullName>
    </recommendedName>
</protein>
<comment type="subcellular location">
    <subcellularLocation>
        <location evidence="1 6">Bacterial flagellum basal body</location>
    </subcellularLocation>
</comment>
<evidence type="ECO:0000313" key="8">
    <source>
        <dbReference type="EMBL" id="GHD57171.1"/>
    </source>
</evidence>
<keyword evidence="8" id="KW-0969">Cilium</keyword>
<evidence type="ECO:0000259" key="7">
    <source>
        <dbReference type="Pfam" id="PF00460"/>
    </source>
</evidence>
<dbReference type="EMBL" id="BMYO01000001">
    <property type="protein sequence ID" value="GHD57171.1"/>
    <property type="molecule type" value="Genomic_DNA"/>
</dbReference>
<comment type="caution">
    <text evidence="8">The sequence shown here is derived from an EMBL/GenBank/DDBJ whole genome shotgun (WGS) entry which is preliminary data.</text>
</comment>
<accession>A0ABQ3GWN2</accession>
<dbReference type="Pfam" id="PF00460">
    <property type="entry name" value="Flg_bb_rod"/>
    <property type="match status" value="1"/>
</dbReference>
<keyword evidence="9" id="KW-1185">Reference proteome</keyword>
<reference evidence="9" key="1">
    <citation type="journal article" date="2019" name="Int. J. Syst. Evol. Microbiol.">
        <title>The Global Catalogue of Microorganisms (GCM) 10K type strain sequencing project: providing services to taxonomists for standard genome sequencing and annotation.</title>
        <authorList>
            <consortium name="The Broad Institute Genomics Platform"/>
            <consortium name="The Broad Institute Genome Sequencing Center for Infectious Disease"/>
            <person name="Wu L."/>
            <person name="Ma J."/>
        </authorList>
    </citation>
    <scope>NUCLEOTIDE SEQUENCE [LARGE SCALE GENOMIC DNA]</scope>
    <source>
        <strain evidence="9">KCTC 23701</strain>
    </source>
</reference>
<evidence type="ECO:0000256" key="5">
    <source>
        <dbReference type="ARBA" id="ARBA00024934"/>
    </source>
</evidence>
<keyword evidence="8" id="KW-0282">Flagellum</keyword>
<name>A0ABQ3GWN2_9NEIS</name>
<keyword evidence="8" id="KW-0966">Cell projection</keyword>
<evidence type="ECO:0000256" key="3">
    <source>
        <dbReference type="ARBA" id="ARBA00014376"/>
    </source>
</evidence>
<sequence length="134" mass="14724">MLGRIDDYFKPQETALRLRSERQQVLAANIANADTPNYKARDFDFGAAFKAAMGGSTQPVMKQTDPRHLQPAAAADPLAPQLGYRIPAQGAIDGNTVEMDNEMSQFADNTLRYQAALTFMQSRISSIKTALSNQ</sequence>
<evidence type="ECO:0000256" key="6">
    <source>
        <dbReference type="PIRNR" id="PIRNR002889"/>
    </source>
</evidence>
<evidence type="ECO:0000256" key="1">
    <source>
        <dbReference type="ARBA" id="ARBA00004117"/>
    </source>
</evidence>
<gene>
    <name evidence="8" type="primary">flgB</name>
    <name evidence="8" type="ORF">GCM10007350_05450</name>
</gene>
<dbReference type="Proteomes" id="UP000604737">
    <property type="component" value="Unassembled WGS sequence"/>
</dbReference>
<dbReference type="NCBIfam" id="TIGR01396">
    <property type="entry name" value="FlgB"/>
    <property type="match status" value="1"/>
</dbReference>
<feature type="domain" description="Flagellar basal body rod protein N-terminal" evidence="7">
    <location>
        <begin position="13"/>
        <end position="39"/>
    </location>
</feature>
<organism evidence="8 9">
    <name type="scientific">Jeongeupia chitinilytica</name>
    <dbReference type="NCBI Taxonomy" id="1041641"/>
    <lineage>
        <taxon>Bacteria</taxon>
        <taxon>Pseudomonadati</taxon>
        <taxon>Pseudomonadota</taxon>
        <taxon>Betaproteobacteria</taxon>
        <taxon>Neisseriales</taxon>
        <taxon>Chitinibacteraceae</taxon>
        <taxon>Jeongeupia</taxon>
    </lineage>
</organism>
<dbReference type="PIRSF" id="PIRSF002889">
    <property type="entry name" value="Rod_FlgB"/>
    <property type="match status" value="1"/>
</dbReference>
<dbReference type="PANTHER" id="PTHR30435">
    <property type="entry name" value="FLAGELLAR PROTEIN"/>
    <property type="match status" value="1"/>
</dbReference>
<dbReference type="PANTHER" id="PTHR30435:SF12">
    <property type="entry name" value="FLAGELLAR BASAL BODY ROD PROTEIN FLGB"/>
    <property type="match status" value="1"/>
</dbReference>
<evidence type="ECO:0000256" key="4">
    <source>
        <dbReference type="ARBA" id="ARBA00023143"/>
    </source>
</evidence>